<keyword evidence="2" id="KW-1185">Reference proteome</keyword>
<dbReference type="GeneID" id="74947736"/>
<dbReference type="KEGG" id="nvn:NVIE_025000"/>
<proteinExistence type="predicted"/>
<reference evidence="1 2" key="1">
    <citation type="journal article" date="2014" name="Int. J. Syst. Evol. Microbiol.">
        <title>Nitrososphaera viennensis gen. nov., sp. nov., an aerobic and mesophilic, ammonia-oxidizing archaeon from soil and a member of the archaeal phylum Thaumarchaeota.</title>
        <authorList>
            <person name="Stieglmeier M."/>
            <person name="Klingl A."/>
            <person name="Alves R.J."/>
            <person name="Rittmann S.K."/>
            <person name="Melcher M."/>
            <person name="Leisch N."/>
            <person name="Schleper C."/>
        </authorList>
    </citation>
    <scope>NUCLEOTIDE SEQUENCE [LARGE SCALE GENOMIC DNA]</scope>
    <source>
        <strain evidence="1">EN76</strain>
    </source>
</reference>
<protein>
    <submittedName>
        <fullName evidence="1">Uncharacterized protein</fullName>
    </submittedName>
</protein>
<evidence type="ECO:0000313" key="1">
    <source>
        <dbReference type="EMBL" id="AIC16767.1"/>
    </source>
</evidence>
<evidence type="ECO:0000313" key="2">
    <source>
        <dbReference type="Proteomes" id="UP000027093"/>
    </source>
</evidence>
<dbReference type="HOGENOM" id="CLU_1902007_0_0_2"/>
<dbReference type="RefSeq" id="WP_075055459.1">
    <property type="nucleotide sequence ID" value="NZ_CP007536.1"/>
</dbReference>
<dbReference type="OrthoDB" id="11547at2157"/>
<dbReference type="Proteomes" id="UP000027093">
    <property type="component" value="Chromosome"/>
</dbReference>
<dbReference type="AlphaFoldDB" id="A0A060HUJ0"/>
<organism evidence="1 2">
    <name type="scientific">Nitrososphaera viennensis EN76</name>
    <dbReference type="NCBI Taxonomy" id="926571"/>
    <lineage>
        <taxon>Archaea</taxon>
        <taxon>Nitrososphaerota</taxon>
        <taxon>Nitrososphaeria</taxon>
        <taxon>Nitrososphaerales</taxon>
        <taxon>Nitrososphaeraceae</taxon>
        <taxon>Nitrososphaera</taxon>
    </lineage>
</organism>
<dbReference type="EMBL" id="CP007536">
    <property type="protein sequence ID" value="AIC16767.1"/>
    <property type="molecule type" value="Genomic_DNA"/>
</dbReference>
<dbReference type="STRING" id="926571.NVIE_025000"/>
<accession>A0A060HUJ0</accession>
<sequence length="133" mass="15465">MSSAAITTQKVRRMELGPFWKKNASLLSELARTKMPPKSRLIFKEISTIHDKKHDADFTEYELVNIYDNRKNFLRLTVEFGPDESIRKEEILVGSKLTDGKKTVLDGNKITNKAHVDWLRDMHKDKTCQLFRA</sequence>
<name>A0A060HUJ0_9ARCH</name>
<gene>
    <name evidence="1" type="ORF">NVIE_025000</name>
</gene>